<gene>
    <name evidence="7" type="ORF">Clacol_008913</name>
</gene>
<evidence type="ECO:0000256" key="2">
    <source>
        <dbReference type="ARBA" id="ARBA00009183"/>
    </source>
</evidence>
<dbReference type="InterPro" id="IPR036188">
    <property type="entry name" value="FAD/NAD-bd_sf"/>
</dbReference>
<accession>A0AAV5ALK3</accession>
<dbReference type="GO" id="GO:0004499">
    <property type="term" value="F:N,N-dimethylaniline monooxygenase activity"/>
    <property type="evidence" value="ECO:0007669"/>
    <property type="project" value="InterPro"/>
</dbReference>
<dbReference type="InterPro" id="IPR020946">
    <property type="entry name" value="Flavin_mOase-like"/>
</dbReference>
<dbReference type="Proteomes" id="UP001050691">
    <property type="component" value="Unassembled WGS sequence"/>
</dbReference>
<evidence type="ECO:0000256" key="6">
    <source>
        <dbReference type="ARBA" id="ARBA00023002"/>
    </source>
</evidence>
<name>A0AAV5ALK3_9AGAM</name>
<sequence>MAARFLEEQASLPFLSKLGVKNPPQDVDVSKVVGEWSHKFFNALTANNVDESVSLLVKEGLWRDMLAFTWNIRTFINSENIKKFLNARLEQTKLINAKLSDQKEKQPTLINPMPDLMMIQAFFEFETDVGIGSGVFRIVPSPDGDGWKGHSIFTRLEELKGFPPQVGAHRNVDSNHSFWASRRAKELVFEDHEPTALLIGAGHMSLGTAACLKYNGVSCLVVERNPRVGDTWRNRYETLSFHDPVWFDHMPYLRFPTSWPAYAPGKKMGDWLESYANILELNVWTSSTVTSVERDDEKKKWVVTVIKSDGTKRILNPTYVILGLGSYGNVPNIPVIPGAEKFKGEVLHSTQYKQPSGFKGKKVVVIGSSTSGHDISDECQLHGIDVTMVQRSSTCVISVKKGMPFILGGLYSEQGPPVDVCDMINFSYPIYLAKSLHKMIMPLVIEANKDAYEGLEKAGFRVNYGPDDSGFISMAWEKFGGYYLDVGASQSIIDGKIKVKNGRIKEFTENSLVFEDGSAIKADVIVFATGFGDEHDAARKIFSDKLVDKMKPVWGLTDEGEIRGVYTECGLPNVYVLMGNFALGRLHSPHVALQIKAKEEGLYTTAYDK</sequence>
<reference evidence="7" key="1">
    <citation type="submission" date="2021-10" db="EMBL/GenBank/DDBJ databases">
        <title>De novo Genome Assembly of Clathrus columnatus (Basidiomycota, Fungi) Using Illumina and Nanopore Sequence Data.</title>
        <authorList>
            <person name="Ogiso-Tanaka E."/>
            <person name="Itagaki H."/>
            <person name="Hosoya T."/>
            <person name="Hosaka K."/>
        </authorList>
    </citation>
    <scope>NUCLEOTIDE SEQUENCE</scope>
    <source>
        <strain evidence="7">MO-923</strain>
    </source>
</reference>
<dbReference type="GO" id="GO:0050660">
    <property type="term" value="F:flavin adenine dinucleotide binding"/>
    <property type="evidence" value="ECO:0007669"/>
    <property type="project" value="InterPro"/>
</dbReference>
<keyword evidence="6" id="KW-0560">Oxidoreductase</keyword>
<evidence type="ECO:0008006" key="9">
    <source>
        <dbReference type="Google" id="ProtNLM"/>
    </source>
</evidence>
<dbReference type="Pfam" id="PF00743">
    <property type="entry name" value="FMO-like"/>
    <property type="match status" value="1"/>
</dbReference>
<comment type="similarity">
    <text evidence="2">Belongs to the FMO family.</text>
</comment>
<keyword evidence="4" id="KW-0274">FAD</keyword>
<comment type="caution">
    <text evidence="7">The sequence shown here is derived from an EMBL/GenBank/DDBJ whole genome shotgun (WGS) entry which is preliminary data.</text>
</comment>
<protein>
    <recommendedName>
        <fullName evidence="9">Flavin-containing monooxygenase</fullName>
    </recommendedName>
</protein>
<evidence type="ECO:0000313" key="7">
    <source>
        <dbReference type="EMBL" id="GJJ14647.1"/>
    </source>
</evidence>
<dbReference type="GO" id="GO:0050661">
    <property type="term" value="F:NADP binding"/>
    <property type="evidence" value="ECO:0007669"/>
    <property type="project" value="InterPro"/>
</dbReference>
<dbReference type="EMBL" id="BPWL01000010">
    <property type="protein sequence ID" value="GJJ14647.1"/>
    <property type="molecule type" value="Genomic_DNA"/>
</dbReference>
<dbReference type="SUPFAM" id="SSF51905">
    <property type="entry name" value="FAD/NAD(P)-binding domain"/>
    <property type="match status" value="2"/>
</dbReference>
<keyword evidence="5" id="KW-0521">NADP</keyword>
<dbReference type="InterPro" id="IPR050982">
    <property type="entry name" value="Auxin_biosynth/cation_transpt"/>
</dbReference>
<keyword evidence="3" id="KW-0285">Flavoprotein</keyword>
<dbReference type="FunFam" id="3.50.50.60:FF:000023">
    <property type="entry name" value="Dimethylaniline monooxygenase [N-oxide-forming]"/>
    <property type="match status" value="1"/>
</dbReference>
<dbReference type="AlphaFoldDB" id="A0AAV5ALK3"/>
<evidence type="ECO:0000313" key="8">
    <source>
        <dbReference type="Proteomes" id="UP001050691"/>
    </source>
</evidence>
<evidence type="ECO:0000256" key="3">
    <source>
        <dbReference type="ARBA" id="ARBA00022630"/>
    </source>
</evidence>
<keyword evidence="8" id="KW-1185">Reference proteome</keyword>
<dbReference type="PANTHER" id="PTHR43539:SF68">
    <property type="entry name" value="FLAVIN-BINDING MONOOXYGENASE-LIKE PROTEIN (AFU_ORTHOLOGUE AFUA_4G09220)"/>
    <property type="match status" value="1"/>
</dbReference>
<evidence type="ECO:0000256" key="5">
    <source>
        <dbReference type="ARBA" id="ARBA00022857"/>
    </source>
</evidence>
<evidence type="ECO:0000256" key="4">
    <source>
        <dbReference type="ARBA" id="ARBA00022827"/>
    </source>
</evidence>
<organism evidence="7 8">
    <name type="scientific">Clathrus columnatus</name>
    <dbReference type="NCBI Taxonomy" id="1419009"/>
    <lineage>
        <taxon>Eukaryota</taxon>
        <taxon>Fungi</taxon>
        <taxon>Dikarya</taxon>
        <taxon>Basidiomycota</taxon>
        <taxon>Agaricomycotina</taxon>
        <taxon>Agaricomycetes</taxon>
        <taxon>Phallomycetidae</taxon>
        <taxon>Phallales</taxon>
        <taxon>Clathraceae</taxon>
        <taxon>Clathrus</taxon>
    </lineage>
</organism>
<comment type="cofactor">
    <cofactor evidence="1">
        <name>FAD</name>
        <dbReference type="ChEBI" id="CHEBI:57692"/>
    </cofactor>
</comment>
<proteinExistence type="inferred from homology"/>
<dbReference type="PANTHER" id="PTHR43539">
    <property type="entry name" value="FLAVIN-BINDING MONOOXYGENASE-LIKE PROTEIN (AFU_ORTHOLOGUE AFUA_4G09220)"/>
    <property type="match status" value="1"/>
</dbReference>
<evidence type="ECO:0000256" key="1">
    <source>
        <dbReference type="ARBA" id="ARBA00001974"/>
    </source>
</evidence>
<dbReference type="Gene3D" id="3.50.50.60">
    <property type="entry name" value="FAD/NAD(P)-binding domain"/>
    <property type="match status" value="2"/>
</dbReference>